<accession>A0A1P8KIK1</accession>
<organism evidence="1 2">
    <name type="scientific">Poseidonibacter parvus</name>
    <dbReference type="NCBI Taxonomy" id="1850254"/>
    <lineage>
        <taxon>Bacteria</taxon>
        <taxon>Pseudomonadati</taxon>
        <taxon>Campylobacterota</taxon>
        <taxon>Epsilonproteobacteria</taxon>
        <taxon>Campylobacterales</taxon>
        <taxon>Arcobacteraceae</taxon>
        <taxon>Poseidonibacter</taxon>
    </lineage>
</organism>
<gene>
    <name evidence="1" type="ORF">LPB137_00305</name>
</gene>
<proteinExistence type="predicted"/>
<evidence type="ECO:0000313" key="1">
    <source>
        <dbReference type="EMBL" id="APW64381.1"/>
    </source>
</evidence>
<evidence type="ECO:0000313" key="2">
    <source>
        <dbReference type="Proteomes" id="UP000186074"/>
    </source>
</evidence>
<protein>
    <submittedName>
        <fullName evidence="1">Uncharacterized protein</fullName>
    </submittedName>
</protein>
<dbReference type="AlphaFoldDB" id="A0A1P8KIK1"/>
<dbReference type="Proteomes" id="UP000186074">
    <property type="component" value="Chromosome"/>
</dbReference>
<dbReference type="KEGG" id="alp:LPB137_00305"/>
<reference evidence="1 2" key="1">
    <citation type="submission" date="2017-01" db="EMBL/GenBank/DDBJ databases">
        <title>Genome sequencing of Arcobacter sp. LPB0137.</title>
        <authorList>
            <person name="Lee G.-W."/>
            <person name="Yi H."/>
        </authorList>
    </citation>
    <scope>NUCLEOTIDE SEQUENCE [LARGE SCALE GENOMIC DNA]</scope>
    <source>
        <strain evidence="1 2">LPB0137</strain>
    </source>
</reference>
<keyword evidence="2" id="KW-1185">Reference proteome</keyword>
<dbReference type="OrthoDB" id="5372974at2"/>
<dbReference type="EMBL" id="CP019070">
    <property type="protein sequence ID" value="APW64381.1"/>
    <property type="molecule type" value="Genomic_DNA"/>
</dbReference>
<name>A0A1P8KIK1_9BACT</name>
<dbReference type="STRING" id="1850254.LPB137_00305"/>
<dbReference type="RefSeq" id="WP_076082825.1">
    <property type="nucleotide sequence ID" value="NZ_CP019070.1"/>
</dbReference>
<sequence length="100" mass="11418">MTVLIPVDSTNRDECVIASIEENKSWAFVTLDGGKISKIEFVERREDISVWIDAVVVINELEYVWPFMDEGIIALIAPTQKSIDEIVEAFLFKDLHDFTV</sequence>